<reference evidence="1 2" key="1">
    <citation type="journal article" date="1991" name="Int. J. Syst. Bacteriol.">
        <title>Description of the erythromycin-producing bacterium Arthrobacter sp. strain NRRL B-3381 as Aeromicrobium erythreum gen. nov., sp. nov.</title>
        <authorList>
            <person name="Miller E.S."/>
            <person name="Woese C.R."/>
            <person name="Brenner S."/>
        </authorList>
    </citation>
    <scope>NUCLEOTIDE SEQUENCE [LARGE SCALE GENOMIC DNA]</scope>
    <source>
        <strain evidence="1 2">AR18</strain>
    </source>
</reference>
<proteinExistence type="predicted"/>
<accession>A0A0U4B6A0</accession>
<name>A0A0U4B6A0_9ACTN</name>
<dbReference type="AlphaFoldDB" id="A0A0U4B6A0"/>
<evidence type="ECO:0000313" key="1">
    <source>
        <dbReference type="EMBL" id="ALX03577.1"/>
    </source>
</evidence>
<dbReference type="STRING" id="2041.AERYTH_02135"/>
<evidence type="ECO:0000313" key="2">
    <source>
        <dbReference type="Proteomes" id="UP000067689"/>
    </source>
</evidence>
<dbReference type="EMBL" id="CP011502">
    <property type="protein sequence ID" value="ALX03577.1"/>
    <property type="molecule type" value="Genomic_DNA"/>
</dbReference>
<organism evidence="1 2">
    <name type="scientific">Aeromicrobium erythreum</name>
    <dbReference type="NCBI Taxonomy" id="2041"/>
    <lineage>
        <taxon>Bacteria</taxon>
        <taxon>Bacillati</taxon>
        <taxon>Actinomycetota</taxon>
        <taxon>Actinomycetes</taxon>
        <taxon>Propionibacteriales</taxon>
        <taxon>Nocardioidaceae</taxon>
        <taxon>Aeromicrobium</taxon>
    </lineage>
</organism>
<sequence length="160" mass="18021">MRATGDLRSGAWEATVRAPRTRLEVRSRYNTTWVHADRTFWLRSGYTPASARAGARGWVLMERSAGDRLRDQLDPGRVLGRAAALRPADVARVRADEDRYEVVLDDDSGARTTFVVTRRGTPVLRSVRLRGEGVRADFDLRLLREPVVVATPRPDEVVRP</sequence>
<protein>
    <submittedName>
        <fullName evidence="1">Uncharacterized protein</fullName>
    </submittedName>
</protein>
<dbReference type="KEGG" id="aer:AERYTH_02135"/>
<keyword evidence="2" id="KW-1185">Reference proteome</keyword>
<dbReference type="Proteomes" id="UP000067689">
    <property type="component" value="Chromosome"/>
</dbReference>
<dbReference type="PATRIC" id="fig|2041.4.peg.453"/>
<gene>
    <name evidence="1" type="ORF">AERYTH_02135</name>
</gene>